<proteinExistence type="predicted"/>
<evidence type="ECO:0000313" key="2">
    <source>
        <dbReference type="Proteomes" id="UP000220353"/>
    </source>
</evidence>
<protein>
    <submittedName>
        <fullName evidence="1">Uncharacterized protein</fullName>
    </submittedName>
</protein>
<reference evidence="1 2" key="1">
    <citation type="submission" date="2017-09" db="EMBL/GenBank/DDBJ databases">
        <title>Comparative genomics of rhizobia isolated from Phaseolus vulgaris in China.</title>
        <authorList>
            <person name="Tong W."/>
        </authorList>
    </citation>
    <scope>NUCLEOTIDE SEQUENCE [LARGE SCALE GENOMIC DNA]</scope>
    <source>
        <strain evidence="1 2">PCH1</strain>
    </source>
</reference>
<dbReference type="EMBL" id="NWTC01000022">
    <property type="protein sequence ID" value="PDT45335.1"/>
    <property type="molecule type" value="Genomic_DNA"/>
</dbReference>
<comment type="caution">
    <text evidence="1">The sequence shown here is derived from an EMBL/GenBank/DDBJ whole genome shotgun (WGS) entry which is preliminary data.</text>
</comment>
<organism evidence="1 2">
    <name type="scientific">Rhizobium fredii</name>
    <name type="common">Sinorhizobium fredii</name>
    <dbReference type="NCBI Taxonomy" id="380"/>
    <lineage>
        <taxon>Bacteria</taxon>
        <taxon>Pseudomonadati</taxon>
        <taxon>Pseudomonadota</taxon>
        <taxon>Alphaproteobacteria</taxon>
        <taxon>Hyphomicrobiales</taxon>
        <taxon>Rhizobiaceae</taxon>
        <taxon>Sinorhizobium/Ensifer group</taxon>
        <taxon>Sinorhizobium</taxon>
    </lineage>
</organism>
<dbReference type="Proteomes" id="UP000220353">
    <property type="component" value="Unassembled WGS sequence"/>
</dbReference>
<dbReference type="RefSeq" id="WP_097587389.1">
    <property type="nucleotide sequence ID" value="NZ_NWTC01000022.1"/>
</dbReference>
<evidence type="ECO:0000313" key="1">
    <source>
        <dbReference type="EMBL" id="PDT45335.1"/>
    </source>
</evidence>
<accession>A0A2A6LSH0</accession>
<sequence length="134" mass="15650">MTERTFTHLHMEAVACLWEAFVDANQRGWKRDPENERRDAKLEPLTDNAASLYEAWRNVGTVEMRHMAIHLADFMLKTWDALTEDEQEELVPYDWEFAPAFLAVIEWDSQGSATHPSEPREMADAVLAFQRRNK</sequence>
<gene>
    <name evidence="1" type="ORF">CO661_24025</name>
</gene>
<dbReference type="AlphaFoldDB" id="A0A2A6LSH0"/>
<name>A0A2A6LSH0_RHIFR</name>